<feature type="compositionally biased region" description="Low complexity" evidence="1">
    <location>
        <begin position="179"/>
        <end position="188"/>
    </location>
</feature>
<feature type="compositionally biased region" description="Basic and acidic residues" evidence="1">
    <location>
        <begin position="162"/>
        <end position="178"/>
    </location>
</feature>
<dbReference type="RefSeq" id="XP_051448367.1">
    <property type="nucleotide sequence ID" value="XM_051586031.1"/>
</dbReference>
<evidence type="ECO:0000313" key="3">
    <source>
        <dbReference type="EMBL" id="KAI8583363.1"/>
    </source>
</evidence>
<organism evidence="3 4">
    <name type="scientific">Umbelopsis ramanniana AG</name>
    <dbReference type="NCBI Taxonomy" id="1314678"/>
    <lineage>
        <taxon>Eukaryota</taxon>
        <taxon>Fungi</taxon>
        <taxon>Fungi incertae sedis</taxon>
        <taxon>Mucoromycota</taxon>
        <taxon>Mucoromycotina</taxon>
        <taxon>Umbelopsidomycetes</taxon>
        <taxon>Umbelopsidales</taxon>
        <taxon>Umbelopsidaceae</taxon>
        <taxon>Umbelopsis</taxon>
    </lineage>
</organism>
<feature type="compositionally biased region" description="Basic residues" evidence="1">
    <location>
        <begin position="150"/>
        <end position="161"/>
    </location>
</feature>
<dbReference type="Pfam" id="PF08550">
    <property type="entry name" value="GATA_AreA"/>
    <property type="match status" value="1"/>
</dbReference>
<keyword evidence="4" id="KW-1185">Reference proteome</keyword>
<accession>A0AAD5EGD4</accession>
<dbReference type="AlphaFoldDB" id="A0AAD5EGD4"/>
<protein>
    <recommendedName>
        <fullName evidence="2">Nitrogen regulatory protein areA GATA-like domain-containing protein</fullName>
    </recommendedName>
</protein>
<dbReference type="Proteomes" id="UP001206595">
    <property type="component" value="Unassembled WGS sequence"/>
</dbReference>
<dbReference type="InterPro" id="IPR013860">
    <property type="entry name" value="AreA_GATA"/>
</dbReference>
<comment type="caution">
    <text evidence="3">The sequence shown here is derived from an EMBL/GenBank/DDBJ whole genome shotgun (WGS) entry which is preliminary data.</text>
</comment>
<reference evidence="3" key="1">
    <citation type="submission" date="2021-06" db="EMBL/GenBank/DDBJ databases">
        <authorList>
            <consortium name="DOE Joint Genome Institute"/>
            <person name="Mondo S.J."/>
            <person name="Amses K.R."/>
            <person name="Simmons D.R."/>
            <person name="Longcore J.E."/>
            <person name="Seto K."/>
            <person name="Alves G.H."/>
            <person name="Bonds A.E."/>
            <person name="Quandt C.A."/>
            <person name="Davis W.J."/>
            <person name="Chang Y."/>
            <person name="Letcher P.M."/>
            <person name="Powell M.J."/>
            <person name="Kuo A."/>
            <person name="Labutti K."/>
            <person name="Pangilinan J."/>
            <person name="Andreopoulos W."/>
            <person name="Tritt A."/>
            <person name="Riley R."/>
            <person name="Hundley H."/>
            <person name="Johnson J."/>
            <person name="Lipzen A."/>
            <person name="Barry K."/>
            <person name="Berbee M.L."/>
            <person name="Buchler N.E."/>
            <person name="Grigoriev I.V."/>
            <person name="Spatafora J.W."/>
            <person name="Stajich J.E."/>
            <person name="James T.Y."/>
        </authorList>
    </citation>
    <scope>NUCLEOTIDE SEQUENCE</scope>
    <source>
        <strain evidence="3">AG</strain>
    </source>
</reference>
<name>A0AAD5EGD4_UMBRA</name>
<evidence type="ECO:0000256" key="1">
    <source>
        <dbReference type="SAM" id="MobiDB-lite"/>
    </source>
</evidence>
<dbReference type="PANTHER" id="PTHR28014:SF1">
    <property type="entry name" value="NEGATIVE REGULATOR OF RAS-CAMP PATHWAY"/>
    <property type="match status" value="1"/>
</dbReference>
<feature type="domain" description="Nitrogen regulatory protein areA GATA-like" evidence="2">
    <location>
        <begin position="26"/>
        <end position="53"/>
    </location>
</feature>
<feature type="region of interest" description="Disordered" evidence="1">
    <location>
        <begin position="101"/>
        <end position="212"/>
    </location>
</feature>
<gene>
    <name evidence="3" type="ORF">K450DRAFT_223275</name>
</gene>
<dbReference type="InterPro" id="IPR053043">
    <property type="entry name" value="Ras-cAMP_regulatory"/>
</dbReference>
<dbReference type="GO" id="GO:0006808">
    <property type="term" value="P:regulation of nitrogen utilization"/>
    <property type="evidence" value="ECO:0007669"/>
    <property type="project" value="TreeGrafter"/>
</dbReference>
<feature type="region of interest" description="Disordered" evidence="1">
    <location>
        <begin position="272"/>
        <end position="308"/>
    </location>
</feature>
<dbReference type="GO" id="GO:0000122">
    <property type="term" value="P:negative regulation of transcription by RNA polymerase II"/>
    <property type="evidence" value="ECO:0007669"/>
    <property type="project" value="TreeGrafter"/>
</dbReference>
<sequence length="308" mass="34806">MALTMEQPLLALTLHSMDNSIDVGDLWTVFTRCKNNLQYGRRLENMSWRLWYRQTSMGNITSYQSSQITEAAVDSPVASFKEIVSTFGSSKDQLLPSKTASMAERTEPTQLETPAPSFPEHTSRIQGKFFIPSDSESSDSEAEVASTQHRQQRRRHRKRRPSHPETPRTSDWDSDYRCSDSSSTDSGSTLASPADFTEPPSSYFAKKPQPSRPCLQRSLLSSMLANNPCPEPPRFLRRSRAPVYHDLNQLADHHGPQQDSYLSESLKRNLLRENTAAGYPHKQKQPHVVESDTFAPGWSDLSFEGGPW</sequence>
<dbReference type="PANTHER" id="PTHR28014">
    <property type="entry name" value="NEGATIVE REGULATOR OF RAS-CAMP PATHWAY"/>
    <property type="match status" value="1"/>
</dbReference>
<evidence type="ECO:0000259" key="2">
    <source>
        <dbReference type="Pfam" id="PF08550"/>
    </source>
</evidence>
<dbReference type="GO" id="GO:0005737">
    <property type="term" value="C:cytoplasm"/>
    <property type="evidence" value="ECO:0007669"/>
    <property type="project" value="TreeGrafter"/>
</dbReference>
<dbReference type="EMBL" id="MU620896">
    <property type="protein sequence ID" value="KAI8583363.1"/>
    <property type="molecule type" value="Genomic_DNA"/>
</dbReference>
<evidence type="ECO:0000313" key="4">
    <source>
        <dbReference type="Proteomes" id="UP001206595"/>
    </source>
</evidence>
<dbReference type="GO" id="GO:0031930">
    <property type="term" value="P:mitochondria-nucleus signaling pathway"/>
    <property type="evidence" value="ECO:0007669"/>
    <property type="project" value="TreeGrafter"/>
</dbReference>
<reference evidence="3" key="2">
    <citation type="journal article" date="2022" name="Proc. Natl. Acad. Sci. U.S.A.">
        <title>Diploid-dominant life cycles characterize the early evolution of Fungi.</title>
        <authorList>
            <person name="Amses K.R."/>
            <person name="Simmons D.R."/>
            <person name="Longcore J.E."/>
            <person name="Mondo S.J."/>
            <person name="Seto K."/>
            <person name="Jeronimo G.H."/>
            <person name="Bonds A.E."/>
            <person name="Quandt C.A."/>
            <person name="Davis W.J."/>
            <person name="Chang Y."/>
            <person name="Federici B.A."/>
            <person name="Kuo A."/>
            <person name="LaButti K."/>
            <person name="Pangilinan J."/>
            <person name="Andreopoulos W."/>
            <person name="Tritt A."/>
            <person name="Riley R."/>
            <person name="Hundley H."/>
            <person name="Johnson J."/>
            <person name="Lipzen A."/>
            <person name="Barry K."/>
            <person name="Lang B.F."/>
            <person name="Cuomo C.A."/>
            <person name="Buchler N.E."/>
            <person name="Grigoriev I.V."/>
            <person name="Spatafora J.W."/>
            <person name="Stajich J.E."/>
            <person name="James T.Y."/>
        </authorList>
    </citation>
    <scope>NUCLEOTIDE SEQUENCE</scope>
    <source>
        <strain evidence="3">AG</strain>
    </source>
</reference>
<proteinExistence type="predicted"/>
<dbReference type="GeneID" id="75911379"/>